<reference evidence="2" key="1">
    <citation type="submission" date="2018-05" db="EMBL/GenBank/DDBJ databases">
        <authorList>
            <person name="Lanie J.A."/>
            <person name="Ng W.-L."/>
            <person name="Kazmierczak K.M."/>
            <person name="Andrzejewski T.M."/>
            <person name="Davidsen T.M."/>
            <person name="Wayne K.J."/>
            <person name="Tettelin H."/>
            <person name="Glass J.I."/>
            <person name="Rusch D."/>
            <person name="Podicherti R."/>
            <person name="Tsui H.-C.T."/>
            <person name="Winkler M.E."/>
        </authorList>
    </citation>
    <scope>NUCLEOTIDE SEQUENCE</scope>
</reference>
<dbReference type="Pfam" id="PF18676">
    <property type="entry name" value="MBG_2"/>
    <property type="match status" value="1"/>
</dbReference>
<dbReference type="Pfam" id="PF13385">
    <property type="entry name" value="Laminin_G_3"/>
    <property type="match status" value="1"/>
</dbReference>
<dbReference type="SUPFAM" id="SSF49899">
    <property type="entry name" value="Concanavalin A-like lectins/glucanases"/>
    <property type="match status" value="1"/>
</dbReference>
<evidence type="ECO:0000313" key="2">
    <source>
        <dbReference type="EMBL" id="SVD86910.1"/>
    </source>
</evidence>
<dbReference type="EMBL" id="UINC01178640">
    <property type="protein sequence ID" value="SVD86910.1"/>
    <property type="molecule type" value="Genomic_DNA"/>
</dbReference>
<protein>
    <recommendedName>
        <fullName evidence="1">MBG domain-containing protein</fullName>
    </recommendedName>
</protein>
<dbReference type="AlphaFoldDB" id="A0A382YUX3"/>
<name>A0A382YUX3_9ZZZZ</name>
<dbReference type="Gene3D" id="2.60.120.200">
    <property type="match status" value="1"/>
</dbReference>
<proteinExistence type="predicted"/>
<dbReference type="InterPro" id="IPR041286">
    <property type="entry name" value="MBG_2"/>
</dbReference>
<feature type="non-terminal residue" evidence="2">
    <location>
        <position position="1"/>
    </location>
</feature>
<sequence length="261" mass="26306">NEASALTTGVTIATTANTGSAAGNYPVAPSGAASDKYVLTFVDGTLLVTNLTPQTIAWGQDFSSASINQIVDLNATASSNLPVVYTVSDASIADLAVTLQANLDSWWKFNETGATTIADASGTGSSSHTAVLIGSDGSTNWSDAGPPIVRQGKFPDGALTLDGTNDYAFTSGYKGITGTDRRTFSGWFKTSTANKPLISYGAAGTGTLFEVSITSGGAAKVDFGGASITGGSSLANGAWHHIAVTVPEGGNSGSAKLYVDG</sequence>
<evidence type="ECO:0000259" key="1">
    <source>
        <dbReference type="Pfam" id="PF18676"/>
    </source>
</evidence>
<feature type="domain" description="MBG" evidence="1">
    <location>
        <begin position="8"/>
        <end position="46"/>
    </location>
</feature>
<gene>
    <name evidence="2" type="ORF">METZ01_LOCUS439764</name>
</gene>
<accession>A0A382YUX3</accession>
<organism evidence="2">
    <name type="scientific">marine metagenome</name>
    <dbReference type="NCBI Taxonomy" id="408172"/>
    <lineage>
        <taxon>unclassified sequences</taxon>
        <taxon>metagenomes</taxon>
        <taxon>ecological metagenomes</taxon>
    </lineage>
</organism>
<dbReference type="InterPro" id="IPR013320">
    <property type="entry name" value="ConA-like_dom_sf"/>
</dbReference>
<feature type="non-terminal residue" evidence="2">
    <location>
        <position position="261"/>
    </location>
</feature>